<evidence type="ECO:0000313" key="2">
    <source>
        <dbReference type="EMBL" id="RKJ95449.1"/>
    </source>
</evidence>
<dbReference type="InterPro" id="IPR039569">
    <property type="entry name" value="FAS1-like_DH_region"/>
</dbReference>
<feature type="domain" description="FAS1-like dehydratase" evidence="1">
    <location>
        <begin position="7"/>
        <end position="137"/>
    </location>
</feature>
<dbReference type="CDD" id="cd03441">
    <property type="entry name" value="R_hydratase_like"/>
    <property type="match status" value="1"/>
</dbReference>
<dbReference type="PIRSF" id="PIRSF018072">
    <property type="entry name" value="UCP018072"/>
    <property type="match status" value="1"/>
</dbReference>
<name>A0A3R7H022_9BURK</name>
<evidence type="ECO:0000259" key="1">
    <source>
        <dbReference type="Pfam" id="PF13452"/>
    </source>
</evidence>
<dbReference type="InterPro" id="IPR029069">
    <property type="entry name" value="HotDog_dom_sf"/>
</dbReference>
<reference evidence="2 3" key="1">
    <citation type="submission" date="2018-09" db="EMBL/GenBank/DDBJ databases">
        <title>Genome comparison of Alicycliphilus sp. BQ1, a polyurethanolytic bacterium, with its closest phylogenetic relatives Alicycliphilus denitrificans BC and K601, unable to attack polyurethane.</title>
        <authorList>
            <person name="Loza-Tavera H."/>
            <person name="Lozano L."/>
            <person name="Cevallos M."/>
            <person name="Maya-Lucas O."/>
            <person name="Garcia-Mena J."/>
            <person name="Hernandez J."/>
        </authorList>
    </citation>
    <scope>NUCLEOTIDE SEQUENCE [LARGE SCALE GENOMIC DNA]</scope>
    <source>
        <strain evidence="2 3">BQ1</strain>
    </source>
</reference>
<evidence type="ECO:0000313" key="3">
    <source>
        <dbReference type="Proteomes" id="UP000216225"/>
    </source>
</evidence>
<accession>A0A3R7H022</accession>
<dbReference type="Pfam" id="PF13452">
    <property type="entry name" value="FAS1_DH_region"/>
    <property type="match status" value="1"/>
</dbReference>
<organism evidence="2 3">
    <name type="scientific">Alicycliphilus denitrificans</name>
    <dbReference type="NCBI Taxonomy" id="179636"/>
    <lineage>
        <taxon>Bacteria</taxon>
        <taxon>Pseudomonadati</taxon>
        <taxon>Pseudomonadota</taxon>
        <taxon>Betaproteobacteria</taxon>
        <taxon>Burkholderiales</taxon>
        <taxon>Comamonadaceae</taxon>
        <taxon>Alicycliphilus</taxon>
    </lineage>
</organism>
<comment type="caution">
    <text evidence="2">The sequence shown here is derived from an EMBL/GenBank/DDBJ whole genome shotgun (WGS) entry which is preliminary data.</text>
</comment>
<protein>
    <submittedName>
        <fullName evidence="2">MaoC family dehydratase</fullName>
    </submittedName>
</protein>
<dbReference type="EMBL" id="NKDB02000003">
    <property type="protein sequence ID" value="RKJ95449.1"/>
    <property type="molecule type" value="Genomic_DNA"/>
</dbReference>
<proteinExistence type="predicted"/>
<dbReference type="Gene3D" id="3.10.129.10">
    <property type="entry name" value="Hotdog Thioesterase"/>
    <property type="match status" value="1"/>
</dbReference>
<dbReference type="Proteomes" id="UP000216225">
    <property type="component" value="Unassembled WGS sequence"/>
</dbReference>
<dbReference type="RefSeq" id="WP_094439374.1">
    <property type="nucleotide sequence ID" value="NZ_CP181370.1"/>
</dbReference>
<dbReference type="AlphaFoldDB" id="A0A3R7H022"/>
<dbReference type="InterPro" id="IPR016709">
    <property type="entry name" value="HadA-like"/>
</dbReference>
<gene>
    <name evidence="2" type="ORF">CE154_016055</name>
</gene>
<sequence length="156" mass="17352">MWDLSLQGAALTPFSAEAERGRLRAFARATGQEHPLFLDEAAARAAGHPALLVPPTFLFCLAMEGPNPQEIYERLGVNYAHVLHGEQHFDYHRPACAGQALHFAPRIGRLYAKKGGALRFFEWENRVTDGEGRAVADLRSVMVERAPREEHRHAAA</sequence>
<dbReference type="SUPFAM" id="SSF54637">
    <property type="entry name" value="Thioesterase/thiol ester dehydrase-isomerase"/>
    <property type="match status" value="1"/>
</dbReference>